<dbReference type="InterPro" id="IPR050145">
    <property type="entry name" value="Centrin_CML-like"/>
</dbReference>
<feature type="domain" description="EF-hand" evidence="3">
    <location>
        <begin position="108"/>
        <end position="132"/>
    </location>
</feature>
<dbReference type="Pfam" id="PF00036">
    <property type="entry name" value="EF-hand_1"/>
    <property type="match status" value="1"/>
</dbReference>
<dbReference type="InterPro" id="IPR011992">
    <property type="entry name" value="EF-hand-dom_pair"/>
</dbReference>
<dbReference type="EMBL" id="JAQNDO010000001">
    <property type="protein sequence ID" value="MDC0747184.1"/>
    <property type="molecule type" value="Genomic_DNA"/>
</dbReference>
<dbReference type="Proteomes" id="UP001221411">
    <property type="component" value="Unassembled WGS sequence"/>
</dbReference>
<keyword evidence="1" id="KW-0677">Repeat</keyword>
<feature type="domain" description="EF-hand" evidence="3">
    <location>
        <begin position="138"/>
        <end position="166"/>
    </location>
</feature>
<accession>A0ABT5EZB2</accession>
<dbReference type="Pfam" id="PF13202">
    <property type="entry name" value="EF-hand_5"/>
    <property type="match status" value="1"/>
</dbReference>
<dbReference type="RefSeq" id="WP_271925551.1">
    <property type="nucleotide sequence ID" value="NZ_JAQNDO010000001.1"/>
</dbReference>
<evidence type="ECO:0000313" key="4">
    <source>
        <dbReference type="EMBL" id="MDC0747184.1"/>
    </source>
</evidence>
<dbReference type="SUPFAM" id="SSF47473">
    <property type="entry name" value="EF-hand"/>
    <property type="match status" value="1"/>
</dbReference>
<evidence type="ECO:0000259" key="3">
    <source>
        <dbReference type="PROSITE" id="PS50222"/>
    </source>
</evidence>
<dbReference type="CDD" id="cd00051">
    <property type="entry name" value="EFh"/>
    <property type="match status" value="1"/>
</dbReference>
<proteinExistence type="predicted"/>
<keyword evidence="2" id="KW-0106">Calcium</keyword>
<organism evidence="4 5">
    <name type="scientific">Polyangium mundeleinium</name>
    <dbReference type="NCBI Taxonomy" id="2995306"/>
    <lineage>
        <taxon>Bacteria</taxon>
        <taxon>Pseudomonadati</taxon>
        <taxon>Myxococcota</taxon>
        <taxon>Polyangia</taxon>
        <taxon>Polyangiales</taxon>
        <taxon>Polyangiaceae</taxon>
        <taxon>Polyangium</taxon>
    </lineage>
</organism>
<dbReference type="PANTHER" id="PTHR23050">
    <property type="entry name" value="CALCIUM BINDING PROTEIN"/>
    <property type="match status" value="1"/>
</dbReference>
<sequence length="184" mass="20570">MTTDLQVKKFTYVFTWFDQDGDGWLTRDDFQKMAELFTALADEKDLKNRTAMQKGFMNWWGVLLGATEGNAGEKIGLPEFIRIMNANVIAPENFENAVLGLVDGLIGALDRDGDGSLSFEEYVRMYDALGVPPVTSTEAFKRLDRDGSGKISYAEFRQAIVEYYLSADPNAPGNWLLGPMAVFQ</sequence>
<gene>
    <name evidence="4" type="ORF">POL67_37995</name>
</gene>
<dbReference type="PROSITE" id="PS50222">
    <property type="entry name" value="EF_HAND_2"/>
    <property type="match status" value="3"/>
</dbReference>
<evidence type="ECO:0000256" key="1">
    <source>
        <dbReference type="ARBA" id="ARBA00022737"/>
    </source>
</evidence>
<dbReference type="PROSITE" id="PS00018">
    <property type="entry name" value="EF_HAND_1"/>
    <property type="match status" value="3"/>
</dbReference>
<evidence type="ECO:0000313" key="5">
    <source>
        <dbReference type="Proteomes" id="UP001221411"/>
    </source>
</evidence>
<reference evidence="4 5" key="1">
    <citation type="submission" date="2022-11" db="EMBL/GenBank/DDBJ databases">
        <title>Minimal conservation of predation-associated metabolite biosynthetic gene clusters underscores biosynthetic potential of Myxococcota including descriptions for ten novel species: Archangium lansinium sp. nov., Myxococcus landrumus sp. nov., Nannocystis bai.</title>
        <authorList>
            <person name="Ahearne A."/>
            <person name="Stevens C."/>
            <person name="Dowd S."/>
        </authorList>
    </citation>
    <scope>NUCLEOTIDE SEQUENCE [LARGE SCALE GENOMIC DNA]</scope>
    <source>
        <strain evidence="4 5">RJM3</strain>
    </source>
</reference>
<protein>
    <submittedName>
        <fullName evidence="4">EF-hand domain-containing protein</fullName>
    </submittedName>
</protein>
<name>A0ABT5EZB2_9BACT</name>
<dbReference type="InterPro" id="IPR002048">
    <property type="entry name" value="EF_hand_dom"/>
</dbReference>
<keyword evidence="5" id="KW-1185">Reference proteome</keyword>
<dbReference type="SMART" id="SM00054">
    <property type="entry name" value="EFh"/>
    <property type="match status" value="3"/>
</dbReference>
<evidence type="ECO:0000256" key="2">
    <source>
        <dbReference type="ARBA" id="ARBA00022837"/>
    </source>
</evidence>
<dbReference type="Gene3D" id="1.10.238.10">
    <property type="entry name" value="EF-hand"/>
    <property type="match status" value="1"/>
</dbReference>
<feature type="domain" description="EF-hand" evidence="3">
    <location>
        <begin position="5"/>
        <end position="40"/>
    </location>
</feature>
<dbReference type="InterPro" id="IPR018247">
    <property type="entry name" value="EF_Hand_1_Ca_BS"/>
</dbReference>
<dbReference type="Pfam" id="PF13833">
    <property type="entry name" value="EF-hand_8"/>
    <property type="match status" value="1"/>
</dbReference>
<comment type="caution">
    <text evidence="4">The sequence shown here is derived from an EMBL/GenBank/DDBJ whole genome shotgun (WGS) entry which is preliminary data.</text>
</comment>